<dbReference type="EMBL" id="KN819372">
    <property type="protein sequence ID" value="KIJ11861.1"/>
    <property type="molecule type" value="Genomic_DNA"/>
</dbReference>
<dbReference type="Proteomes" id="UP000053647">
    <property type="component" value="Unassembled WGS sequence"/>
</dbReference>
<gene>
    <name evidence="2" type="ORF">PAXINDRAFT_24901</name>
</gene>
<dbReference type="PANTHER" id="PTHR10622:SF12">
    <property type="entry name" value="HET DOMAIN-CONTAINING PROTEIN"/>
    <property type="match status" value="1"/>
</dbReference>
<reference evidence="2 3" key="1">
    <citation type="submission" date="2014-06" db="EMBL/GenBank/DDBJ databases">
        <authorList>
            <consortium name="DOE Joint Genome Institute"/>
            <person name="Kuo A."/>
            <person name="Kohler A."/>
            <person name="Nagy L.G."/>
            <person name="Floudas D."/>
            <person name="Copeland A."/>
            <person name="Barry K.W."/>
            <person name="Cichocki N."/>
            <person name="Veneault-Fourrey C."/>
            <person name="LaButti K."/>
            <person name="Lindquist E.A."/>
            <person name="Lipzen A."/>
            <person name="Lundell T."/>
            <person name="Morin E."/>
            <person name="Murat C."/>
            <person name="Sun H."/>
            <person name="Tunlid A."/>
            <person name="Henrissat B."/>
            <person name="Grigoriev I.V."/>
            <person name="Hibbett D.S."/>
            <person name="Martin F."/>
            <person name="Nordberg H.P."/>
            <person name="Cantor M.N."/>
            <person name="Hua S.X."/>
        </authorList>
    </citation>
    <scope>NUCLEOTIDE SEQUENCE [LARGE SCALE GENOMIC DNA]</scope>
    <source>
        <strain evidence="2 3">ATCC 200175</strain>
    </source>
</reference>
<feature type="non-terminal residue" evidence="2">
    <location>
        <position position="1"/>
    </location>
</feature>
<evidence type="ECO:0000313" key="2">
    <source>
        <dbReference type="EMBL" id="KIJ11861.1"/>
    </source>
</evidence>
<dbReference type="PANTHER" id="PTHR10622">
    <property type="entry name" value="HET DOMAIN-CONTAINING PROTEIN"/>
    <property type="match status" value="1"/>
</dbReference>
<protein>
    <submittedName>
        <fullName evidence="2">Unplaced genomic scaffold PAXINscaffold_50, whole genome shotgun sequence</fullName>
    </submittedName>
</protein>
<dbReference type="InterPro" id="IPR010730">
    <property type="entry name" value="HET"/>
</dbReference>
<proteinExistence type="predicted"/>
<dbReference type="HOGENOM" id="CLU_000288_138_0_1"/>
<feature type="domain" description="Heterokaryon incompatibility" evidence="1">
    <location>
        <begin position="7"/>
        <end position="97"/>
    </location>
</feature>
<accession>A0A0C9TWY1</accession>
<organism evidence="2 3">
    <name type="scientific">Paxillus involutus ATCC 200175</name>
    <dbReference type="NCBI Taxonomy" id="664439"/>
    <lineage>
        <taxon>Eukaryota</taxon>
        <taxon>Fungi</taxon>
        <taxon>Dikarya</taxon>
        <taxon>Basidiomycota</taxon>
        <taxon>Agaricomycotina</taxon>
        <taxon>Agaricomycetes</taxon>
        <taxon>Agaricomycetidae</taxon>
        <taxon>Boletales</taxon>
        <taxon>Paxilineae</taxon>
        <taxon>Paxillaceae</taxon>
        <taxon>Paxillus</taxon>
    </lineage>
</organism>
<dbReference type="Pfam" id="PF06985">
    <property type="entry name" value="HET"/>
    <property type="match status" value="1"/>
</dbReference>
<name>A0A0C9TWY1_PAXIN</name>
<feature type="non-terminal residue" evidence="2">
    <location>
        <position position="226"/>
    </location>
</feature>
<dbReference type="AlphaFoldDB" id="A0A0C9TWY1"/>
<keyword evidence="3" id="KW-1185">Reference proteome</keyword>
<dbReference type="OrthoDB" id="674604at2759"/>
<evidence type="ECO:0000313" key="3">
    <source>
        <dbReference type="Proteomes" id="UP000053647"/>
    </source>
</evidence>
<reference evidence="3" key="2">
    <citation type="submission" date="2015-01" db="EMBL/GenBank/DDBJ databases">
        <title>Evolutionary Origins and Diversification of the Mycorrhizal Mutualists.</title>
        <authorList>
            <consortium name="DOE Joint Genome Institute"/>
            <consortium name="Mycorrhizal Genomics Consortium"/>
            <person name="Kohler A."/>
            <person name="Kuo A."/>
            <person name="Nagy L.G."/>
            <person name="Floudas D."/>
            <person name="Copeland A."/>
            <person name="Barry K.W."/>
            <person name="Cichocki N."/>
            <person name="Veneault-Fourrey C."/>
            <person name="LaButti K."/>
            <person name="Lindquist E.A."/>
            <person name="Lipzen A."/>
            <person name="Lundell T."/>
            <person name="Morin E."/>
            <person name="Murat C."/>
            <person name="Riley R."/>
            <person name="Ohm R."/>
            <person name="Sun H."/>
            <person name="Tunlid A."/>
            <person name="Henrissat B."/>
            <person name="Grigoriev I.V."/>
            <person name="Hibbett D.S."/>
            <person name="Martin F."/>
        </authorList>
    </citation>
    <scope>NUCLEOTIDE SEQUENCE [LARGE SCALE GENOMIC DNA]</scope>
    <source>
        <strain evidence="3">ATCC 200175</strain>
    </source>
</reference>
<evidence type="ECO:0000259" key="1">
    <source>
        <dbReference type="Pfam" id="PF06985"/>
    </source>
</evidence>
<sequence length="226" mass="26006">IRNVAKYAIFSHRWLNEGEPSFQDMLQEQTPTGPGYDKFTRFCKIANSYGCLFAWTDTCCINKESSTELEEAIRSMFRWYSNAHVCIAYLADSSSPEDFKNDVWFTRGWTLQELLAPKMVRFFGAGWQYLGDRDDIGNGGKFTALISAVTTIPVVDLQRFRPGRDRVHEKMRWAARRKTTRVEDVAYCLLGIFDVSLTVAYGEGKQAWTRLMEAIIQGCDEWQVFA</sequence>